<reference evidence="3" key="1">
    <citation type="submission" date="2022-11" db="EMBL/GenBank/DDBJ databases">
        <authorList>
            <person name="Scott C."/>
            <person name="Bruce N."/>
        </authorList>
    </citation>
    <scope>NUCLEOTIDE SEQUENCE</scope>
</reference>
<proteinExistence type="predicted"/>
<feature type="compositionally biased region" description="Low complexity" evidence="2">
    <location>
        <begin position="275"/>
        <end position="284"/>
    </location>
</feature>
<comment type="caution">
    <text evidence="3">The sequence shown here is derived from an EMBL/GenBank/DDBJ whole genome shotgun (WGS) entry which is preliminary data.</text>
</comment>
<accession>A0A9P1H6U5</accession>
<sequence>MVKGRRISKDPNNHRWVKDETTFGQRILRSWLDARRPPRRGRCASCLLHGAANSSYIRVLLKEDAGGLGYRPGGVSGENDIAGIDEVKDIFARLNGKVETEEEKRERERRKAMVYLGQKIGGITFVRGGFLVQDGLDLIETSSPNPADATQTTGDQTMASIGKRKAEEESSEGSDRDVPRKKRRKDDESRAEKKRRKEEKKRRRDAQTSDGEESAQPATVRSQPGSETDSVSVPTPTPMVVDSSTSGTPTESGTSTPTTLSKGRHIHHARRVAAKRAAMLDAAALKQKSDDTGDRIDEKRSTFQK</sequence>
<evidence type="ECO:0000313" key="3">
    <source>
        <dbReference type="EMBL" id="CAI4216359.1"/>
    </source>
</evidence>
<feature type="compositionally biased region" description="Low complexity" evidence="2">
    <location>
        <begin position="228"/>
        <end position="259"/>
    </location>
</feature>
<evidence type="ECO:0000313" key="4">
    <source>
        <dbReference type="Proteomes" id="UP000838763"/>
    </source>
</evidence>
<keyword evidence="4" id="KW-1185">Reference proteome</keyword>
<feature type="compositionally biased region" description="Basic and acidic residues" evidence="2">
    <location>
        <begin position="164"/>
        <end position="178"/>
    </location>
</feature>
<name>A0A9P1H6U5_9PEZI</name>
<keyword evidence="1" id="KW-0175">Coiled coil</keyword>
<dbReference type="OrthoDB" id="29523at2759"/>
<feature type="compositionally biased region" description="Basic and acidic residues" evidence="2">
    <location>
        <begin position="287"/>
        <end position="305"/>
    </location>
</feature>
<protein>
    <submittedName>
        <fullName evidence="3">Uncharacterized protein</fullName>
    </submittedName>
</protein>
<feature type="compositionally biased region" description="Basic residues" evidence="2">
    <location>
        <begin position="192"/>
        <end position="204"/>
    </location>
</feature>
<feature type="compositionally biased region" description="Polar residues" evidence="2">
    <location>
        <begin position="216"/>
        <end position="227"/>
    </location>
</feature>
<feature type="compositionally biased region" description="Basic residues" evidence="2">
    <location>
        <begin position="262"/>
        <end position="274"/>
    </location>
</feature>
<feature type="coiled-coil region" evidence="1">
    <location>
        <begin position="84"/>
        <end position="111"/>
    </location>
</feature>
<feature type="region of interest" description="Disordered" evidence="2">
    <location>
        <begin position="142"/>
        <end position="305"/>
    </location>
</feature>
<dbReference type="Proteomes" id="UP000838763">
    <property type="component" value="Unassembled WGS sequence"/>
</dbReference>
<dbReference type="EMBL" id="CALLCH030000015">
    <property type="protein sequence ID" value="CAI4216359.1"/>
    <property type="molecule type" value="Genomic_DNA"/>
</dbReference>
<evidence type="ECO:0000256" key="2">
    <source>
        <dbReference type="SAM" id="MobiDB-lite"/>
    </source>
</evidence>
<dbReference type="AlphaFoldDB" id="A0A9P1H6U5"/>
<gene>
    <name evidence="3" type="ORF">PPNO1_LOCUS6015</name>
</gene>
<evidence type="ECO:0000256" key="1">
    <source>
        <dbReference type="SAM" id="Coils"/>
    </source>
</evidence>
<organism evidence="3 4">
    <name type="scientific">Parascedosporium putredinis</name>
    <dbReference type="NCBI Taxonomy" id="1442378"/>
    <lineage>
        <taxon>Eukaryota</taxon>
        <taxon>Fungi</taxon>
        <taxon>Dikarya</taxon>
        <taxon>Ascomycota</taxon>
        <taxon>Pezizomycotina</taxon>
        <taxon>Sordariomycetes</taxon>
        <taxon>Hypocreomycetidae</taxon>
        <taxon>Microascales</taxon>
        <taxon>Microascaceae</taxon>
        <taxon>Parascedosporium</taxon>
    </lineage>
</organism>
<feature type="compositionally biased region" description="Polar residues" evidence="2">
    <location>
        <begin position="142"/>
        <end position="159"/>
    </location>
</feature>